<keyword evidence="3" id="KW-1185">Reference proteome</keyword>
<feature type="domain" description="Luciferase-like" evidence="1">
    <location>
        <begin position="22"/>
        <end position="326"/>
    </location>
</feature>
<evidence type="ECO:0000313" key="3">
    <source>
        <dbReference type="Proteomes" id="UP000483802"/>
    </source>
</evidence>
<evidence type="ECO:0000259" key="1">
    <source>
        <dbReference type="Pfam" id="PF00296"/>
    </source>
</evidence>
<dbReference type="InterPro" id="IPR050564">
    <property type="entry name" value="F420-G6PD/mer"/>
</dbReference>
<dbReference type="NCBIfam" id="TIGR03617">
    <property type="entry name" value="F420_MSMEG_2256"/>
    <property type="match status" value="1"/>
</dbReference>
<dbReference type="Pfam" id="PF00296">
    <property type="entry name" value="Bac_luciferase"/>
    <property type="match status" value="1"/>
</dbReference>
<name>A0A6L6WT89_9ACTN</name>
<dbReference type="InterPro" id="IPR011251">
    <property type="entry name" value="Luciferase-like_dom"/>
</dbReference>
<accession>A0A6L6WT89</accession>
<proteinExistence type="predicted"/>
<dbReference type="Proteomes" id="UP000483802">
    <property type="component" value="Unassembled WGS sequence"/>
</dbReference>
<organism evidence="2 3">
    <name type="scientific">Streptomyces typhae</name>
    <dbReference type="NCBI Taxonomy" id="2681492"/>
    <lineage>
        <taxon>Bacteria</taxon>
        <taxon>Bacillati</taxon>
        <taxon>Actinomycetota</taxon>
        <taxon>Actinomycetes</taxon>
        <taxon>Kitasatosporales</taxon>
        <taxon>Streptomycetaceae</taxon>
        <taxon>Streptomyces</taxon>
    </lineage>
</organism>
<keyword evidence="2" id="KW-0560">Oxidoreductase</keyword>
<dbReference type="PANTHER" id="PTHR43244:SF2">
    <property type="entry name" value="CONSERVED HYPOTHETICAL ALANINE AND PROLINE-RICH PROTEIN"/>
    <property type="match status" value="1"/>
</dbReference>
<evidence type="ECO:0000313" key="2">
    <source>
        <dbReference type="EMBL" id="MVO85472.1"/>
    </source>
</evidence>
<dbReference type="EMBL" id="WPNZ01000005">
    <property type="protein sequence ID" value="MVO85472.1"/>
    <property type="molecule type" value="Genomic_DNA"/>
</dbReference>
<dbReference type="InterPro" id="IPR019919">
    <property type="entry name" value="Lucif-like_OxRdtase_MSMEG_2256"/>
</dbReference>
<dbReference type="RefSeq" id="WP_157165487.1">
    <property type="nucleotide sequence ID" value="NZ_WPNZ01000005.1"/>
</dbReference>
<gene>
    <name evidence="2" type="ORF">GPA10_12080</name>
</gene>
<reference evidence="2 3" key="1">
    <citation type="submission" date="2019-11" db="EMBL/GenBank/DDBJ databases">
        <title>Streptomyces typhae sp. nov., a novel endophytic actinomycete isolated from the root of cattail pollen (Typha angustifolia L.).</title>
        <authorList>
            <person name="Peng C."/>
        </authorList>
    </citation>
    <scope>NUCLEOTIDE SEQUENCE [LARGE SCALE GENOMIC DNA]</scope>
    <source>
        <strain evidence="3">p1417</strain>
    </source>
</reference>
<dbReference type="CDD" id="cd01097">
    <property type="entry name" value="Tetrahydromethanopterin_reductase"/>
    <property type="match status" value="1"/>
</dbReference>
<protein>
    <submittedName>
        <fullName evidence="2">TIGR03617 family F420-dependent LLM class oxidoreductase</fullName>
        <ecNumber evidence="2">1.-.-.-</ecNumber>
    </submittedName>
</protein>
<dbReference type="AlphaFoldDB" id="A0A6L6WT89"/>
<dbReference type="SUPFAM" id="SSF51679">
    <property type="entry name" value="Bacterial luciferase-like"/>
    <property type="match status" value="1"/>
</dbReference>
<dbReference type="EC" id="1.-.-.-" evidence="2"/>
<dbReference type="GO" id="GO:0016705">
    <property type="term" value="F:oxidoreductase activity, acting on paired donors, with incorporation or reduction of molecular oxygen"/>
    <property type="evidence" value="ECO:0007669"/>
    <property type="project" value="InterPro"/>
</dbReference>
<dbReference type="InterPro" id="IPR036661">
    <property type="entry name" value="Luciferase-like_sf"/>
</dbReference>
<dbReference type="PANTHER" id="PTHR43244">
    <property type="match status" value="1"/>
</dbReference>
<comment type="caution">
    <text evidence="2">The sequence shown here is derived from an EMBL/GenBank/DDBJ whole genome shotgun (WGS) entry which is preliminary data.</text>
</comment>
<sequence>MTRPSGTRPSGRRMKLGLNCPAHFQDVRVVAAEAEARGIDQFTLAETARNPFLQLARAADTTSSIELGSGVAIAFARTPMTMAYEAWGLHEISGGRAVLGLGSQVKAHITRRFGMPWDKPAARMREFVQAVRTIWHSWQTGDRLRFRGDFYRHTLMPPPFTPPRVAAPVPPILLAGVGPLMVRSAGAVADGFVSHVFTTAEYVRQQVLPAIAEARSAAEAQGAAWTERPFEVVGNVLTATGRTEDELARSVRGVRERIAFYGSTPAYRKVLEQHGWGALHDELHALSLRGRWKEMGGLVDDEVFAAFAVAGSPAEAAREIHRRYRDVFTTVCVSWEPETGPAPALDVLTELRALD</sequence>
<dbReference type="Gene3D" id="3.20.20.30">
    <property type="entry name" value="Luciferase-like domain"/>
    <property type="match status" value="1"/>
</dbReference>